<accession>A0A2R3IPT1</accession>
<sequence>MTPEFSSQKDTKKPNPLIWINKKPGTGNEKPLATPSHSGFPMKRVSLFVALTLATATPFSYATEVVSTERDHSVGYGAGGVVGVMVGAALGGPFGAITGAALGALGGGAVQQVTGLSENAYIVRHADGSTERFRSPNAEFETGDPVQVQGIRLVPASASSR</sequence>
<evidence type="ECO:0000256" key="1">
    <source>
        <dbReference type="SAM" id="MobiDB-lite"/>
    </source>
</evidence>
<organism evidence="2 3">
    <name type="scientific">Pseudomonas paraeruginosa</name>
    <dbReference type="NCBI Taxonomy" id="2994495"/>
    <lineage>
        <taxon>Bacteria</taxon>
        <taxon>Pseudomonadati</taxon>
        <taxon>Pseudomonadota</taxon>
        <taxon>Gammaproteobacteria</taxon>
        <taxon>Pseudomonadales</taxon>
        <taxon>Pseudomonadaceae</taxon>
        <taxon>Pseudomonas</taxon>
    </lineage>
</organism>
<keyword evidence="3" id="KW-1185">Reference proteome</keyword>
<evidence type="ECO:0008006" key="4">
    <source>
        <dbReference type="Google" id="ProtNLM"/>
    </source>
</evidence>
<evidence type="ECO:0000313" key="3">
    <source>
        <dbReference type="Proteomes" id="UP000238390"/>
    </source>
</evidence>
<name>A0A2R3IPT1_9PSED</name>
<dbReference type="Proteomes" id="UP000238390">
    <property type="component" value="Chromosome"/>
</dbReference>
<protein>
    <recommendedName>
        <fullName evidence="4">Glycine zipper 2TM domain-containing protein</fullName>
    </recommendedName>
</protein>
<evidence type="ECO:0000313" key="2">
    <source>
        <dbReference type="EMBL" id="AVK03935.1"/>
    </source>
</evidence>
<feature type="region of interest" description="Disordered" evidence="1">
    <location>
        <begin position="1"/>
        <end position="36"/>
    </location>
</feature>
<dbReference type="AlphaFoldDB" id="A0A2R3IPT1"/>
<gene>
    <name evidence="2" type="ORF">CSB93_4302</name>
</gene>
<reference evidence="2 3" key="1">
    <citation type="submission" date="2018-02" db="EMBL/GenBank/DDBJ databases">
        <title>FDA/CDC Antimicrobial Resistant Isolate Bank Genome Sequencing.</title>
        <authorList>
            <person name="Benahmed F.H."/>
            <person name="Lutgring J.D."/>
            <person name="Yoo B."/>
            <person name="Machado M."/>
            <person name="Brown A."/>
            <person name="McAllister G."/>
            <person name="Perry A."/>
            <person name="Halpin A.L."/>
            <person name="Vavikolanu K."/>
            <person name="Ott S."/>
            <person name="Zhao X."/>
            <person name="Tallon L.J."/>
            <person name="Sadzewicz L."/>
            <person name="Aluvathingal J."/>
            <person name="Nadendla S."/>
            <person name="Voskania-kordi A."/>
            <person name="Simonyan V."/>
            <person name="Patel J."/>
            <person name="Shawar R.M."/>
        </authorList>
    </citation>
    <scope>NUCLEOTIDE SEQUENCE [LARGE SCALE GENOMIC DNA]</scope>
    <source>
        <strain evidence="2 3">AR_0356</strain>
    </source>
</reference>
<proteinExistence type="predicted"/>
<dbReference type="EMBL" id="CP027169">
    <property type="protein sequence ID" value="AVK03935.1"/>
    <property type="molecule type" value="Genomic_DNA"/>
</dbReference>